<dbReference type="InterPro" id="IPR001453">
    <property type="entry name" value="MoaB/Mog_dom"/>
</dbReference>
<keyword evidence="4" id="KW-1185">Reference proteome</keyword>
<dbReference type="PANTHER" id="PTHR13939">
    <property type="entry name" value="NICOTINAMIDE-NUCLEOTIDE AMIDOHYDROLASE PNCC"/>
    <property type="match status" value="1"/>
</dbReference>
<comment type="similarity">
    <text evidence="1">Belongs to the CinA family.</text>
</comment>
<dbReference type="GO" id="GO:0016787">
    <property type="term" value="F:hydrolase activity"/>
    <property type="evidence" value="ECO:0007669"/>
    <property type="project" value="UniProtKB-KW"/>
</dbReference>
<dbReference type="KEGG" id="blq:L21SP5_03952"/>
<dbReference type="STRING" id="1307839.L21SP5_03952"/>
<dbReference type="OrthoDB" id="9801454at2"/>
<dbReference type="PATRIC" id="fig|1307839.3.peg.4218"/>
<dbReference type="InterPro" id="IPR008136">
    <property type="entry name" value="CinA_C"/>
</dbReference>
<dbReference type="NCBIfam" id="TIGR00200">
    <property type="entry name" value="cinA_nterm"/>
    <property type="match status" value="1"/>
</dbReference>
<feature type="domain" description="MoaB/Mog" evidence="2">
    <location>
        <begin position="7"/>
        <end position="175"/>
    </location>
</feature>
<sequence>MAQYSASIITIGDEILIGQIVDSNSAWLADYLFHAGFEVKEIRSISDQPEHIQQTLDDAIATTDLVLLTGGLGPTNDDRTKFALNAYFNGEMVLNESVLDDIKAFIVKKRGYLKLIENNKAQALVSDKATVLRNPIGTAPIQMFNKSGTLIVSMPGVPFEMKHVFEHKVMAELHKHFVLEAHAYRTFHVVGYPESELANKLEQWENDLPESLELAYLPSPGVIRLRLKDQVNHTHNINVQAKKLYEILGSQIIAEGKEKVEFTLGKILKDNNKTISVAESCTGGLLGHRITSVAGASAYLKGGITAYSNEAKEKQLGVNSATLEKHGAVSEAVAKEMAIGAAKAFNTNYAISTTGIAGPDGGTETKPVGTVWIGFYLEGEVYAQSFLFTHDRMVNMERTATVAMYNMIDWLRKS</sequence>
<evidence type="ECO:0000259" key="2">
    <source>
        <dbReference type="SMART" id="SM00852"/>
    </source>
</evidence>
<evidence type="ECO:0000256" key="1">
    <source>
        <dbReference type="HAMAP-Rule" id="MF_00226"/>
    </source>
</evidence>
<reference evidence="3 4" key="1">
    <citation type="submission" date="2015-11" db="EMBL/GenBank/DDBJ databases">
        <title>Description and complete genome sequence of a novel strain predominating in hypersaline microbial mats and representing a new family of the Bacteriodetes phylum.</title>
        <authorList>
            <person name="Spring S."/>
            <person name="Bunk B."/>
            <person name="Sproer C."/>
            <person name="Klenk H.-P."/>
        </authorList>
    </citation>
    <scope>NUCLEOTIDE SEQUENCE [LARGE SCALE GENOMIC DNA]</scope>
    <source>
        <strain evidence="3 4">L21-Spi-D4</strain>
    </source>
</reference>
<dbReference type="Pfam" id="PF02464">
    <property type="entry name" value="CinA"/>
    <property type="match status" value="1"/>
</dbReference>
<dbReference type="Pfam" id="PF00994">
    <property type="entry name" value="MoCF_biosynth"/>
    <property type="match status" value="1"/>
</dbReference>
<dbReference type="Gene3D" id="3.40.980.10">
    <property type="entry name" value="MoaB/Mog-like domain"/>
    <property type="match status" value="1"/>
</dbReference>
<organism evidence="3 4">
    <name type="scientific">Salinivirga cyanobacteriivorans</name>
    <dbReference type="NCBI Taxonomy" id="1307839"/>
    <lineage>
        <taxon>Bacteria</taxon>
        <taxon>Pseudomonadati</taxon>
        <taxon>Bacteroidota</taxon>
        <taxon>Bacteroidia</taxon>
        <taxon>Bacteroidales</taxon>
        <taxon>Salinivirgaceae</taxon>
        <taxon>Salinivirga</taxon>
    </lineage>
</organism>
<dbReference type="InterPro" id="IPR008135">
    <property type="entry name" value="Competence-induced_CinA"/>
</dbReference>
<proteinExistence type="inferred from homology"/>
<name>A0A0S2I5I1_9BACT</name>
<dbReference type="RefSeq" id="WP_057954795.1">
    <property type="nucleotide sequence ID" value="NZ_CP013118.1"/>
</dbReference>
<dbReference type="InterPro" id="IPR036653">
    <property type="entry name" value="CinA-like_C"/>
</dbReference>
<dbReference type="PIRSF" id="PIRSF006728">
    <property type="entry name" value="CinA"/>
    <property type="match status" value="1"/>
</dbReference>
<dbReference type="PANTHER" id="PTHR13939:SF0">
    <property type="entry name" value="NMN AMIDOHYDROLASE-LIKE PROTEIN YFAY"/>
    <property type="match status" value="1"/>
</dbReference>
<dbReference type="SMART" id="SM00852">
    <property type="entry name" value="MoCF_biosynth"/>
    <property type="match status" value="1"/>
</dbReference>
<dbReference type="EMBL" id="CP013118">
    <property type="protein sequence ID" value="ALO17543.1"/>
    <property type="molecule type" value="Genomic_DNA"/>
</dbReference>
<dbReference type="Gene3D" id="3.90.950.20">
    <property type="entry name" value="CinA-like"/>
    <property type="match status" value="1"/>
</dbReference>
<dbReference type="HAMAP" id="MF_00226_B">
    <property type="entry name" value="CinA_B"/>
    <property type="match status" value="1"/>
</dbReference>
<dbReference type="Proteomes" id="UP000064893">
    <property type="component" value="Chromosome"/>
</dbReference>
<accession>A0A0S2I5I1</accession>
<dbReference type="NCBIfam" id="TIGR00199">
    <property type="entry name" value="PncC_domain"/>
    <property type="match status" value="1"/>
</dbReference>
<evidence type="ECO:0000313" key="3">
    <source>
        <dbReference type="EMBL" id="ALO17543.1"/>
    </source>
</evidence>
<dbReference type="AlphaFoldDB" id="A0A0S2I5I1"/>
<dbReference type="SUPFAM" id="SSF142433">
    <property type="entry name" value="CinA-like"/>
    <property type="match status" value="1"/>
</dbReference>
<dbReference type="NCBIfam" id="TIGR00177">
    <property type="entry name" value="molyb_syn"/>
    <property type="match status" value="1"/>
</dbReference>
<dbReference type="InterPro" id="IPR050101">
    <property type="entry name" value="CinA"/>
</dbReference>
<gene>
    <name evidence="3" type="primary">pncC</name>
    <name evidence="3" type="ORF">L21SP5_03952</name>
</gene>
<keyword evidence="3" id="KW-0378">Hydrolase</keyword>
<dbReference type="CDD" id="cd00885">
    <property type="entry name" value="cinA"/>
    <property type="match status" value="1"/>
</dbReference>
<evidence type="ECO:0000313" key="4">
    <source>
        <dbReference type="Proteomes" id="UP000064893"/>
    </source>
</evidence>
<dbReference type="InterPro" id="IPR036425">
    <property type="entry name" value="MoaB/Mog-like_dom_sf"/>
</dbReference>
<protein>
    <recommendedName>
        <fullName evidence="1">CinA-like protein</fullName>
    </recommendedName>
</protein>
<dbReference type="SUPFAM" id="SSF53218">
    <property type="entry name" value="Molybdenum cofactor biosynthesis proteins"/>
    <property type="match status" value="1"/>
</dbReference>